<dbReference type="InterPro" id="IPR020904">
    <property type="entry name" value="Sc_DH/Rdtase_CS"/>
</dbReference>
<keyword evidence="6" id="KW-1185">Reference proteome</keyword>
<dbReference type="SUPFAM" id="SSF51735">
    <property type="entry name" value="NAD(P)-binding Rossmann-fold domains"/>
    <property type="match status" value="1"/>
</dbReference>
<dbReference type="VEuPathDB" id="FungiDB:Z517_02601"/>
<dbReference type="InterPro" id="IPR036291">
    <property type="entry name" value="NAD(P)-bd_dom_sf"/>
</dbReference>
<dbReference type="EMBL" id="KN846970">
    <property type="protein sequence ID" value="KIW83356.1"/>
    <property type="molecule type" value="Genomic_DNA"/>
</dbReference>
<dbReference type="AlphaFoldDB" id="A0A0D2E007"/>
<dbReference type="Proteomes" id="UP000053029">
    <property type="component" value="Unassembled WGS sequence"/>
</dbReference>
<dbReference type="GeneID" id="25302091"/>
<dbReference type="PANTHER" id="PTHR42760">
    <property type="entry name" value="SHORT-CHAIN DEHYDROGENASES/REDUCTASES FAMILY MEMBER"/>
    <property type="match status" value="1"/>
</dbReference>
<dbReference type="PROSITE" id="PS00061">
    <property type="entry name" value="ADH_SHORT"/>
    <property type="match status" value="1"/>
</dbReference>
<sequence>MGDAAATPLPSPFPTWHNDSYSGIDPSRPELSLEGKTAIVTGGAGAIGSAMVNAFAKAGVSLVGIVGRTQKTLDATKAKFESQYPNTKLVAVTADIASPSSIEAAFKTIRQQANKPIDIFVHNAGHLAEPATLTASDAKEWWTSFEVNILGAFHSVRAFLPVGSPTATIINVSTAAIHVPTAMVTNLSAYSSSKLASLRFFEFVQSEHPDLHVVSFQPGVVSSDINIKHGAMAPMDTPDLPASFAVWACSPEAKFLKNKLIWANWDVDEMKAKADEIANSPAFTIGLAGWPVLS</sequence>
<evidence type="ECO:0000256" key="4">
    <source>
        <dbReference type="SAM" id="MobiDB-lite"/>
    </source>
</evidence>
<protein>
    <submittedName>
        <fullName evidence="5">Uncharacterized protein</fullName>
    </submittedName>
</protein>
<dbReference type="CDD" id="cd05233">
    <property type="entry name" value="SDR_c"/>
    <property type="match status" value="1"/>
</dbReference>
<evidence type="ECO:0000313" key="6">
    <source>
        <dbReference type="Proteomes" id="UP000053029"/>
    </source>
</evidence>
<gene>
    <name evidence="5" type="ORF">Z517_02601</name>
</gene>
<keyword evidence="3" id="KW-0560">Oxidoreductase</keyword>
<evidence type="ECO:0000313" key="5">
    <source>
        <dbReference type="EMBL" id="KIW83356.1"/>
    </source>
</evidence>
<dbReference type="GO" id="GO:0016616">
    <property type="term" value="F:oxidoreductase activity, acting on the CH-OH group of donors, NAD or NADP as acceptor"/>
    <property type="evidence" value="ECO:0007669"/>
    <property type="project" value="TreeGrafter"/>
</dbReference>
<evidence type="ECO:0000256" key="3">
    <source>
        <dbReference type="ARBA" id="ARBA00023002"/>
    </source>
</evidence>
<dbReference type="STRING" id="1442368.A0A0D2E007"/>
<dbReference type="Pfam" id="PF00106">
    <property type="entry name" value="adh_short"/>
    <property type="match status" value="1"/>
</dbReference>
<name>A0A0D2E007_9EURO</name>
<dbReference type="PANTHER" id="PTHR42760:SF37">
    <property type="entry name" value="CLAVALDEHYDE DEHYDROGENASE"/>
    <property type="match status" value="1"/>
</dbReference>
<accession>A0A0D2E007</accession>
<feature type="region of interest" description="Disordered" evidence="4">
    <location>
        <begin position="1"/>
        <end position="22"/>
    </location>
</feature>
<organism evidence="5 6">
    <name type="scientific">Fonsecaea pedrosoi CBS 271.37</name>
    <dbReference type="NCBI Taxonomy" id="1442368"/>
    <lineage>
        <taxon>Eukaryota</taxon>
        <taxon>Fungi</taxon>
        <taxon>Dikarya</taxon>
        <taxon>Ascomycota</taxon>
        <taxon>Pezizomycotina</taxon>
        <taxon>Eurotiomycetes</taxon>
        <taxon>Chaetothyriomycetidae</taxon>
        <taxon>Chaetothyriales</taxon>
        <taxon>Herpotrichiellaceae</taxon>
        <taxon>Fonsecaea</taxon>
    </lineage>
</organism>
<keyword evidence="2" id="KW-0521">NADP</keyword>
<proteinExistence type="inferred from homology"/>
<dbReference type="OrthoDB" id="1933717at2759"/>
<dbReference type="HOGENOM" id="CLU_010194_8_2_1"/>
<dbReference type="PRINTS" id="PR00081">
    <property type="entry name" value="GDHRDH"/>
</dbReference>
<reference evidence="5 6" key="1">
    <citation type="submission" date="2015-01" db="EMBL/GenBank/DDBJ databases">
        <title>The Genome Sequence of Fonsecaea pedrosoi CBS 271.37.</title>
        <authorList>
            <consortium name="The Broad Institute Genomics Platform"/>
            <person name="Cuomo C."/>
            <person name="de Hoog S."/>
            <person name="Gorbushina A."/>
            <person name="Stielow B."/>
            <person name="Teixiera M."/>
            <person name="Abouelleil A."/>
            <person name="Chapman S.B."/>
            <person name="Priest M."/>
            <person name="Young S.K."/>
            <person name="Wortman J."/>
            <person name="Nusbaum C."/>
            <person name="Birren B."/>
        </authorList>
    </citation>
    <scope>NUCLEOTIDE SEQUENCE [LARGE SCALE GENOMIC DNA]</scope>
    <source>
        <strain evidence="5 6">CBS 271.37</strain>
    </source>
</reference>
<dbReference type="RefSeq" id="XP_013287164.1">
    <property type="nucleotide sequence ID" value="XM_013431710.1"/>
</dbReference>
<evidence type="ECO:0000256" key="1">
    <source>
        <dbReference type="ARBA" id="ARBA00006484"/>
    </source>
</evidence>
<comment type="similarity">
    <text evidence="1">Belongs to the short-chain dehydrogenases/reductases (SDR) family.</text>
</comment>
<dbReference type="Gene3D" id="3.40.50.720">
    <property type="entry name" value="NAD(P)-binding Rossmann-like Domain"/>
    <property type="match status" value="1"/>
</dbReference>
<evidence type="ECO:0000256" key="2">
    <source>
        <dbReference type="ARBA" id="ARBA00022857"/>
    </source>
</evidence>
<dbReference type="InterPro" id="IPR002347">
    <property type="entry name" value="SDR_fam"/>
</dbReference>